<feature type="domain" description="C2H2-type" evidence="7">
    <location>
        <begin position="52"/>
        <end position="81"/>
    </location>
</feature>
<dbReference type="EMBL" id="ML119653">
    <property type="protein sequence ID" value="RPA85422.1"/>
    <property type="molecule type" value="Genomic_DNA"/>
</dbReference>
<dbReference type="STRING" id="1160509.A0A3N4IGZ8"/>
<keyword evidence="2" id="KW-0677">Repeat</keyword>
<keyword evidence="9" id="KW-1185">Reference proteome</keyword>
<feature type="domain" description="C2H2-type" evidence="7">
    <location>
        <begin position="112"/>
        <end position="142"/>
    </location>
</feature>
<dbReference type="GO" id="GO:0008270">
    <property type="term" value="F:zinc ion binding"/>
    <property type="evidence" value="ECO:0007669"/>
    <property type="project" value="UniProtKB-KW"/>
</dbReference>
<dbReference type="Pfam" id="PF00096">
    <property type="entry name" value="zf-C2H2"/>
    <property type="match status" value="3"/>
</dbReference>
<feature type="region of interest" description="Disordered" evidence="6">
    <location>
        <begin position="130"/>
        <end position="162"/>
    </location>
</feature>
<gene>
    <name evidence="8" type="ORF">BJ508DRAFT_302700</name>
</gene>
<evidence type="ECO:0000256" key="3">
    <source>
        <dbReference type="ARBA" id="ARBA00022771"/>
    </source>
</evidence>
<evidence type="ECO:0000259" key="7">
    <source>
        <dbReference type="PROSITE" id="PS50157"/>
    </source>
</evidence>
<dbReference type="GO" id="GO:0000978">
    <property type="term" value="F:RNA polymerase II cis-regulatory region sequence-specific DNA binding"/>
    <property type="evidence" value="ECO:0007669"/>
    <property type="project" value="TreeGrafter"/>
</dbReference>
<evidence type="ECO:0000256" key="5">
    <source>
        <dbReference type="PROSITE-ProRule" id="PRU00042"/>
    </source>
</evidence>
<dbReference type="InterPro" id="IPR036236">
    <property type="entry name" value="Znf_C2H2_sf"/>
</dbReference>
<evidence type="ECO:0000313" key="9">
    <source>
        <dbReference type="Proteomes" id="UP000275078"/>
    </source>
</evidence>
<evidence type="ECO:0000256" key="2">
    <source>
        <dbReference type="ARBA" id="ARBA00022737"/>
    </source>
</evidence>
<proteinExistence type="predicted"/>
<dbReference type="InterPro" id="IPR013087">
    <property type="entry name" value="Znf_C2H2_type"/>
</dbReference>
<reference evidence="8 9" key="1">
    <citation type="journal article" date="2018" name="Nat. Ecol. Evol.">
        <title>Pezizomycetes genomes reveal the molecular basis of ectomycorrhizal truffle lifestyle.</title>
        <authorList>
            <person name="Murat C."/>
            <person name="Payen T."/>
            <person name="Noel B."/>
            <person name="Kuo A."/>
            <person name="Morin E."/>
            <person name="Chen J."/>
            <person name="Kohler A."/>
            <person name="Krizsan K."/>
            <person name="Balestrini R."/>
            <person name="Da Silva C."/>
            <person name="Montanini B."/>
            <person name="Hainaut M."/>
            <person name="Levati E."/>
            <person name="Barry K.W."/>
            <person name="Belfiori B."/>
            <person name="Cichocki N."/>
            <person name="Clum A."/>
            <person name="Dockter R.B."/>
            <person name="Fauchery L."/>
            <person name="Guy J."/>
            <person name="Iotti M."/>
            <person name="Le Tacon F."/>
            <person name="Lindquist E.A."/>
            <person name="Lipzen A."/>
            <person name="Malagnac F."/>
            <person name="Mello A."/>
            <person name="Molinier V."/>
            <person name="Miyauchi S."/>
            <person name="Poulain J."/>
            <person name="Riccioni C."/>
            <person name="Rubini A."/>
            <person name="Sitrit Y."/>
            <person name="Splivallo R."/>
            <person name="Traeger S."/>
            <person name="Wang M."/>
            <person name="Zifcakova L."/>
            <person name="Wipf D."/>
            <person name="Zambonelli A."/>
            <person name="Paolocci F."/>
            <person name="Nowrousian M."/>
            <person name="Ottonello S."/>
            <person name="Baldrian P."/>
            <person name="Spatafora J.W."/>
            <person name="Henrissat B."/>
            <person name="Nagy L.G."/>
            <person name="Aury J.M."/>
            <person name="Wincker P."/>
            <person name="Grigoriev I.V."/>
            <person name="Bonfante P."/>
            <person name="Martin F.M."/>
        </authorList>
    </citation>
    <scope>NUCLEOTIDE SEQUENCE [LARGE SCALE GENOMIC DNA]</scope>
    <source>
        <strain evidence="8 9">RN42</strain>
    </source>
</reference>
<feature type="compositionally biased region" description="Acidic residues" evidence="6">
    <location>
        <begin position="145"/>
        <end position="156"/>
    </location>
</feature>
<evidence type="ECO:0000256" key="1">
    <source>
        <dbReference type="ARBA" id="ARBA00022723"/>
    </source>
</evidence>
<dbReference type="OrthoDB" id="3437960at2759"/>
<keyword evidence="1" id="KW-0479">Metal-binding</keyword>
<feature type="domain" description="C2H2-type" evidence="7">
    <location>
        <begin position="82"/>
        <end position="111"/>
    </location>
</feature>
<dbReference type="FunFam" id="3.30.160.60:FF:002343">
    <property type="entry name" value="Zinc finger protein 33A"/>
    <property type="match status" value="1"/>
</dbReference>
<protein>
    <recommendedName>
        <fullName evidence="7">C2H2-type domain-containing protein</fullName>
    </recommendedName>
</protein>
<dbReference type="GO" id="GO:0000981">
    <property type="term" value="F:DNA-binding transcription factor activity, RNA polymerase II-specific"/>
    <property type="evidence" value="ECO:0007669"/>
    <property type="project" value="UniProtKB-ARBA"/>
</dbReference>
<dbReference type="SMART" id="SM00355">
    <property type="entry name" value="ZnF_C2H2"/>
    <property type="match status" value="4"/>
</dbReference>
<dbReference type="FunFam" id="3.30.160.60:FF:000125">
    <property type="entry name" value="Putative zinc finger protein 143"/>
    <property type="match status" value="1"/>
</dbReference>
<organism evidence="8 9">
    <name type="scientific">Ascobolus immersus RN42</name>
    <dbReference type="NCBI Taxonomy" id="1160509"/>
    <lineage>
        <taxon>Eukaryota</taxon>
        <taxon>Fungi</taxon>
        <taxon>Dikarya</taxon>
        <taxon>Ascomycota</taxon>
        <taxon>Pezizomycotina</taxon>
        <taxon>Pezizomycetes</taxon>
        <taxon>Pezizales</taxon>
        <taxon>Ascobolaceae</taxon>
        <taxon>Ascobolus</taxon>
    </lineage>
</organism>
<dbReference type="Proteomes" id="UP000275078">
    <property type="component" value="Unassembled WGS sequence"/>
</dbReference>
<dbReference type="PROSITE" id="PS50157">
    <property type="entry name" value="ZINC_FINGER_C2H2_2"/>
    <property type="match status" value="4"/>
</dbReference>
<dbReference type="PROSITE" id="PS00028">
    <property type="entry name" value="ZINC_FINGER_C2H2_1"/>
    <property type="match status" value="4"/>
</dbReference>
<name>A0A3N4IGZ8_ASCIM</name>
<dbReference type="Gene3D" id="3.30.160.60">
    <property type="entry name" value="Classic Zinc Finger"/>
    <property type="match status" value="4"/>
</dbReference>
<dbReference type="SUPFAM" id="SSF57667">
    <property type="entry name" value="beta-beta-alpha zinc fingers"/>
    <property type="match status" value="2"/>
</dbReference>
<sequence>MDILEIIDDRENSTPEQVKKPFACPEPHCQKSFNRKSDLQRHHRIHTNERPYSCTHPGCGKSFIQRSALTVHIRTHTGEKPHQCQAIACGKRFSDSSSLARHRRIHTGKRPYCCTYENCRKSFCRKTTLTKHARRTHQAGKPDNCDDDMSETDEEVGGARKDPVRAQWRRQLKARKSDPSLNTNVMHYNMKREPMTPQSPMQVSRNSFSTTPEYSLGVAPMMHAPPTPQSPYYPDDELNRAVSPTAVIPRGEEAYHDQVQHISPAPYDQLRIVCSTPTPHQLLAAAQTLQNSPGGLSSCSSATSTSSESYFYHRQQPQSHAASYVNSPLTPVSAPIPAYTTAPTHSMMAQVPQQQVWYDYPSYQQNLMVPQQQQPRIYYTHAGHPADMGYGIKQEVEDLMIPTPRSSYC</sequence>
<evidence type="ECO:0000313" key="8">
    <source>
        <dbReference type="EMBL" id="RPA85422.1"/>
    </source>
</evidence>
<evidence type="ECO:0000256" key="4">
    <source>
        <dbReference type="ARBA" id="ARBA00022833"/>
    </source>
</evidence>
<evidence type="ECO:0000256" key="6">
    <source>
        <dbReference type="SAM" id="MobiDB-lite"/>
    </source>
</evidence>
<keyword evidence="3 5" id="KW-0863">Zinc-finger</keyword>
<dbReference type="PANTHER" id="PTHR23235">
    <property type="entry name" value="KRUEPPEL-LIKE TRANSCRIPTION FACTOR"/>
    <property type="match status" value="1"/>
</dbReference>
<dbReference type="AlphaFoldDB" id="A0A3N4IGZ8"/>
<keyword evidence="4" id="KW-0862">Zinc</keyword>
<dbReference type="PANTHER" id="PTHR23235:SF120">
    <property type="entry name" value="KRUPPEL-LIKE FACTOR 15"/>
    <property type="match status" value="1"/>
</dbReference>
<dbReference type="FunFam" id="3.30.160.60:FF:000072">
    <property type="entry name" value="zinc finger protein 143 isoform X1"/>
    <property type="match status" value="1"/>
</dbReference>
<feature type="domain" description="C2H2-type" evidence="7">
    <location>
        <begin position="22"/>
        <end position="51"/>
    </location>
</feature>
<accession>A0A3N4IGZ8</accession>